<dbReference type="RefSeq" id="WP_114472133.1">
    <property type="nucleotide sequence ID" value="NZ_QPJK01000014.1"/>
</dbReference>
<evidence type="ECO:0000256" key="3">
    <source>
        <dbReference type="ARBA" id="ARBA00022842"/>
    </source>
</evidence>
<keyword evidence="3 5" id="KW-0460">Magnesium</keyword>
<dbReference type="InterPro" id="IPR040442">
    <property type="entry name" value="Pyrv_kinase-like_dom_sf"/>
</dbReference>
<feature type="domain" description="HpcH/HpaI aldolase/citrate lyase" evidence="6">
    <location>
        <begin position="8"/>
        <end position="209"/>
    </location>
</feature>
<evidence type="ECO:0000313" key="8">
    <source>
        <dbReference type="Proteomes" id="UP000252884"/>
    </source>
</evidence>
<dbReference type="Pfam" id="PF03328">
    <property type="entry name" value="HpcH_HpaI"/>
    <property type="match status" value="1"/>
</dbReference>
<keyword evidence="8" id="KW-1185">Reference proteome</keyword>
<dbReference type="PIRSF" id="PIRSF015582">
    <property type="entry name" value="Cit_lyase_B"/>
    <property type="match status" value="1"/>
</dbReference>
<feature type="binding site" evidence="5">
    <location>
        <position position="142"/>
    </location>
    <ligand>
        <name>Mg(2+)</name>
        <dbReference type="ChEBI" id="CHEBI:18420"/>
    </ligand>
</feature>
<dbReference type="GO" id="GO:0000287">
    <property type="term" value="F:magnesium ion binding"/>
    <property type="evidence" value="ECO:0007669"/>
    <property type="project" value="TreeGrafter"/>
</dbReference>
<name>A0A368X9X3_9BURK</name>
<comment type="caution">
    <text evidence="7">The sequence shown here is derived from an EMBL/GenBank/DDBJ whole genome shotgun (WGS) entry which is preliminary data.</text>
</comment>
<dbReference type="Gene3D" id="3.20.20.60">
    <property type="entry name" value="Phosphoenolpyruvate-binding domains"/>
    <property type="match status" value="1"/>
</dbReference>
<dbReference type="EMBL" id="QPJK01000014">
    <property type="protein sequence ID" value="RCW64763.1"/>
    <property type="molecule type" value="Genomic_DNA"/>
</dbReference>
<dbReference type="InterPro" id="IPR011206">
    <property type="entry name" value="Citrate_lyase_beta/mcl1/mcl2"/>
</dbReference>
<dbReference type="OrthoDB" id="348111at2"/>
<dbReference type="PANTHER" id="PTHR32308:SF10">
    <property type="entry name" value="CITRATE LYASE SUBUNIT BETA"/>
    <property type="match status" value="1"/>
</dbReference>
<dbReference type="PANTHER" id="PTHR32308">
    <property type="entry name" value="LYASE BETA SUBUNIT, PUTATIVE (AFU_ORTHOLOGUE AFUA_4G13030)-RELATED"/>
    <property type="match status" value="1"/>
</dbReference>
<evidence type="ECO:0000256" key="1">
    <source>
        <dbReference type="ARBA" id="ARBA00001946"/>
    </source>
</evidence>
<dbReference type="Proteomes" id="UP000252884">
    <property type="component" value="Unassembled WGS sequence"/>
</dbReference>
<evidence type="ECO:0000259" key="6">
    <source>
        <dbReference type="Pfam" id="PF03328"/>
    </source>
</evidence>
<dbReference type="AlphaFoldDB" id="A0A368X9X3"/>
<dbReference type="GO" id="GO:0016829">
    <property type="term" value="F:lyase activity"/>
    <property type="evidence" value="ECO:0007669"/>
    <property type="project" value="UniProtKB-KW"/>
</dbReference>
<evidence type="ECO:0000256" key="5">
    <source>
        <dbReference type="PIRSR" id="PIRSR015582-2"/>
    </source>
</evidence>
<keyword evidence="7" id="KW-0456">Lyase</keyword>
<evidence type="ECO:0000313" key="7">
    <source>
        <dbReference type="EMBL" id="RCW64763.1"/>
    </source>
</evidence>
<sequence length="271" mass="28065">MKATRADRSLLFVPGHRPERFDKAAASGAHALVLDLEDAVAPDDKPRARDLVATWLAAGHAAFVRVNAVDTPWHADDLRMLAAAPRAGVMLPKADAAAMVAVLQALPGRRAIALLESVAGYQELAWLAAAPGLERIAFGSVDFSAETGIADEGEALTAVRTQIVLQSLAAGLAPPVDGVSLGFTDAQLLRAEARRSRALGFGGKLCIHPAQLAAVHAAFAPSAAEQAWAARVLAAFEASGGGATAVDGKMVDKPVVERARRLLAEPAAADL</sequence>
<dbReference type="InterPro" id="IPR005000">
    <property type="entry name" value="Aldolase/citrate-lyase_domain"/>
</dbReference>
<organism evidence="7 8">
    <name type="scientific">Pseudorhodoferax soli</name>
    <dbReference type="NCBI Taxonomy" id="545864"/>
    <lineage>
        <taxon>Bacteria</taxon>
        <taxon>Pseudomonadati</taxon>
        <taxon>Pseudomonadota</taxon>
        <taxon>Betaproteobacteria</taxon>
        <taxon>Burkholderiales</taxon>
        <taxon>Comamonadaceae</taxon>
    </lineage>
</organism>
<dbReference type="GO" id="GO:0006107">
    <property type="term" value="P:oxaloacetate metabolic process"/>
    <property type="evidence" value="ECO:0007669"/>
    <property type="project" value="TreeGrafter"/>
</dbReference>
<reference evidence="7 8" key="1">
    <citation type="submission" date="2018-07" db="EMBL/GenBank/DDBJ databases">
        <title>Genomic Encyclopedia of Type Strains, Phase IV (KMG-IV): sequencing the most valuable type-strain genomes for metagenomic binning, comparative biology and taxonomic classification.</title>
        <authorList>
            <person name="Goeker M."/>
        </authorList>
    </citation>
    <scope>NUCLEOTIDE SEQUENCE [LARGE SCALE GENOMIC DNA]</scope>
    <source>
        <strain evidence="7 8">DSM 21634</strain>
    </source>
</reference>
<comment type="cofactor">
    <cofactor evidence="1">
        <name>Mg(2+)</name>
        <dbReference type="ChEBI" id="CHEBI:18420"/>
    </cofactor>
</comment>
<feature type="binding site" evidence="4">
    <location>
        <position position="116"/>
    </location>
    <ligand>
        <name>substrate</name>
    </ligand>
</feature>
<evidence type="ECO:0000256" key="2">
    <source>
        <dbReference type="ARBA" id="ARBA00022723"/>
    </source>
</evidence>
<gene>
    <name evidence="7" type="ORF">DES41_11475</name>
</gene>
<protein>
    <submittedName>
        <fullName evidence="7">Citrate lyase subunit beta/citryl-CoA lyase</fullName>
    </submittedName>
</protein>
<proteinExistence type="predicted"/>
<feature type="binding site" evidence="5">
    <location>
        <position position="116"/>
    </location>
    <ligand>
        <name>Mg(2+)</name>
        <dbReference type="ChEBI" id="CHEBI:18420"/>
    </ligand>
</feature>
<dbReference type="SUPFAM" id="SSF51621">
    <property type="entry name" value="Phosphoenolpyruvate/pyruvate domain"/>
    <property type="match status" value="1"/>
</dbReference>
<dbReference type="InterPro" id="IPR015813">
    <property type="entry name" value="Pyrv/PenolPyrv_kinase-like_dom"/>
</dbReference>
<keyword evidence="2 5" id="KW-0479">Metal-binding</keyword>
<accession>A0A368X9X3</accession>
<feature type="binding site" evidence="4">
    <location>
        <position position="65"/>
    </location>
    <ligand>
        <name>substrate</name>
    </ligand>
</feature>
<evidence type="ECO:0000256" key="4">
    <source>
        <dbReference type="PIRSR" id="PIRSR015582-1"/>
    </source>
</evidence>